<reference evidence="1" key="1">
    <citation type="submission" date="2022-07" db="EMBL/GenBank/DDBJ databases">
        <title>Phylogenomic reconstructions and comparative analyses of Kickxellomycotina fungi.</title>
        <authorList>
            <person name="Reynolds N.K."/>
            <person name="Stajich J.E."/>
            <person name="Barry K."/>
            <person name="Grigoriev I.V."/>
            <person name="Crous P."/>
            <person name="Smith M.E."/>
        </authorList>
    </citation>
    <scope>NUCLEOTIDE SEQUENCE</scope>
    <source>
        <strain evidence="1">Benny 63K</strain>
    </source>
</reference>
<dbReference type="EMBL" id="JANBPG010000654">
    <property type="protein sequence ID" value="KAJ1894741.1"/>
    <property type="molecule type" value="Genomic_DNA"/>
</dbReference>
<name>A0ACC1ILT1_9FUNG</name>
<dbReference type="Proteomes" id="UP001150581">
    <property type="component" value="Unassembled WGS sequence"/>
</dbReference>
<gene>
    <name evidence="1" type="ORF">LPJ66_005008</name>
</gene>
<comment type="caution">
    <text evidence="1">The sequence shown here is derived from an EMBL/GenBank/DDBJ whole genome shotgun (WGS) entry which is preliminary data.</text>
</comment>
<accession>A0ACC1ILT1</accession>
<organism evidence="1 2">
    <name type="scientific">Kickxella alabastrina</name>
    <dbReference type="NCBI Taxonomy" id="61397"/>
    <lineage>
        <taxon>Eukaryota</taxon>
        <taxon>Fungi</taxon>
        <taxon>Fungi incertae sedis</taxon>
        <taxon>Zoopagomycota</taxon>
        <taxon>Kickxellomycotina</taxon>
        <taxon>Kickxellomycetes</taxon>
        <taxon>Kickxellales</taxon>
        <taxon>Kickxellaceae</taxon>
        <taxon>Kickxella</taxon>
    </lineage>
</organism>
<protein>
    <submittedName>
        <fullName evidence="1">Uncharacterized protein</fullName>
    </submittedName>
</protein>
<evidence type="ECO:0000313" key="1">
    <source>
        <dbReference type="EMBL" id="KAJ1894741.1"/>
    </source>
</evidence>
<evidence type="ECO:0000313" key="2">
    <source>
        <dbReference type="Proteomes" id="UP001150581"/>
    </source>
</evidence>
<sequence>SSRRHYPFLAVYLYIGEKVFDFIVCWMRYNPHFIYEGTDTAGILGSVSMEDLLRDGCHTQSQGQGTQIHTTCSTPACTGSYSAVDVANSGRSCGASGSNNSSGLRISDRGQSSSQCTPIPYIATCSQSGDTELLPEPSAPSLSESEFLGMSAPPAQAKSLSELHSSQSIEAGPSSRGQSQPLTQAMAPPPYTLMEDYVDHFCDESEEMSDYKCKLAIV</sequence>
<proteinExistence type="predicted"/>
<feature type="non-terminal residue" evidence="1">
    <location>
        <position position="1"/>
    </location>
</feature>
<keyword evidence="2" id="KW-1185">Reference proteome</keyword>